<evidence type="ECO:0000256" key="4">
    <source>
        <dbReference type="ARBA" id="ARBA00022692"/>
    </source>
</evidence>
<accession>A0A8S9XPM1</accession>
<dbReference type="GO" id="GO:0005777">
    <property type="term" value="C:peroxisome"/>
    <property type="evidence" value="ECO:0007669"/>
    <property type="project" value="TreeGrafter"/>
</dbReference>
<sequence>MNTNLIGYILKSVYRDELGSQIRKSKLLTTRQLYLRRKLADNMAVPTIPQFFEGKHIFITGATGFMGKVLVEKLLRSCSDLDTVYVLVRGKKGKSAEQRWEDVCQLQCFDRLKEELPGQLESKVKVLDGDVKEAKLGLSETNYALLVDKMDIMFHVAASVRFDDPLDEAVKMNTRGTQYAVELATQAKNLLVFLHVSTTYCYCNLRGETEEIIYPMDVEWRDVVKISENVDPISLKILSQHFTNFAPNTYVYSKALAEQIVDEYKDRIPAVIVRPSIVISSWKEPMPGWIDNFNGPIGMIIAIGKGVMRVSLCGPDNVPDYMAVDVAIKGMIVAAYKKGISKDTRTLGEIDVYNSSSTSKSSISNRTLIELSQIIHKESPINEIIWLPSYEVTQSFGVYRLRAFFSHFLLALVADSVFRIFRMPPMLLKIHIKIHNAMMAIGYFTTKEWTFNNEKFLALNNIVDPADKESFDFSFDGLAPIDYFRIAALGARKYLLKEDPSSIPAAKKKAERLQLFSWIMKWSFYAGVAYYVYGYISSHALFS</sequence>
<feature type="transmembrane region" description="Helical" evidence="10">
    <location>
        <begin position="515"/>
        <end position="533"/>
    </location>
</feature>
<evidence type="ECO:0000256" key="2">
    <source>
        <dbReference type="ARBA" id="ARBA00005928"/>
    </source>
</evidence>
<dbReference type="Pfam" id="PF07993">
    <property type="entry name" value="NAD_binding_4"/>
    <property type="match status" value="1"/>
</dbReference>
<evidence type="ECO:0000313" key="14">
    <source>
        <dbReference type="Proteomes" id="UP000466442"/>
    </source>
</evidence>
<keyword evidence="6 10" id="KW-1133">Transmembrane helix</keyword>
<evidence type="ECO:0000256" key="3">
    <source>
        <dbReference type="ARBA" id="ARBA00022516"/>
    </source>
</evidence>
<dbReference type="OrthoDB" id="429813at2759"/>
<dbReference type="InterPro" id="IPR026055">
    <property type="entry name" value="FAR"/>
</dbReference>
<comment type="caution">
    <text evidence="13">The sequence shown here is derived from an EMBL/GenBank/DDBJ whole genome shotgun (WGS) entry which is preliminary data.</text>
</comment>
<dbReference type="Proteomes" id="UP000466442">
    <property type="component" value="Linkage Group LG5"/>
</dbReference>
<dbReference type="InterPro" id="IPR013120">
    <property type="entry name" value="FAR_NAD-bd"/>
</dbReference>
<evidence type="ECO:0000256" key="10">
    <source>
        <dbReference type="RuleBase" id="RU363097"/>
    </source>
</evidence>
<dbReference type="EMBL" id="WIXP02000005">
    <property type="protein sequence ID" value="KAF6210887.1"/>
    <property type="molecule type" value="Genomic_DNA"/>
</dbReference>
<evidence type="ECO:0000256" key="6">
    <source>
        <dbReference type="ARBA" id="ARBA00022989"/>
    </source>
</evidence>
<dbReference type="CDD" id="cd09071">
    <property type="entry name" value="FAR_C"/>
    <property type="match status" value="1"/>
</dbReference>
<evidence type="ECO:0000313" key="13">
    <source>
        <dbReference type="EMBL" id="KAF6210887.1"/>
    </source>
</evidence>
<dbReference type="CDD" id="cd05236">
    <property type="entry name" value="FAR-N_SDR_e"/>
    <property type="match status" value="1"/>
</dbReference>
<comment type="subcellular location">
    <subcellularLocation>
        <location evidence="1">Membrane</location>
        <topology evidence="1">Multi-pass membrane protein</topology>
    </subcellularLocation>
</comment>
<comment type="similarity">
    <text evidence="2 10">Belongs to the fatty acyl-CoA reductase family.</text>
</comment>
<dbReference type="FunFam" id="3.40.50.720:FF:000143">
    <property type="entry name" value="Fatty acyl-CoA reductase"/>
    <property type="match status" value="1"/>
</dbReference>
<evidence type="ECO:0000256" key="8">
    <source>
        <dbReference type="ARBA" id="ARBA00023136"/>
    </source>
</evidence>
<dbReference type="SUPFAM" id="SSF51735">
    <property type="entry name" value="NAD(P)-binding Rossmann-fold domains"/>
    <property type="match status" value="1"/>
</dbReference>
<feature type="domain" description="Thioester reductase (TE)" evidence="12">
    <location>
        <begin position="59"/>
        <end position="330"/>
    </location>
</feature>
<dbReference type="InterPro" id="IPR036291">
    <property type="entry name" value="NAD(P)-bd_dom_sf"/>
</dbReference>
<evidence type="ECO:0000259" key="11">
    <source>
        <dbReference type="Pfam" id="PF03015"/>
    </source>
</evidence>
<keyword evidence="3 10" id="KW-0444">Lipid biosynthesis</keyword>
<dbReference type="GO" id="GO:0102965">
    <property type="term" value="F:alcohol-forming long-chain fatty acyl-CoA reductase activity"/>
    <property type="evidence" value="ECO:0007669"/>
    <property type="project" value="UniProtKB-EC"/>
</dbReference>
<keyword evidence="14" id="KW-1185">Reference proteome</keyword>
<keyword evidence="7 10" id="KW-0443">Lipid metabolism</keyword>
<dbReference type="Gene3D" id="3.40.50.720">
    <property type="entry name" value="NAD(P)-binding Rossmann-like Domain"/>
    <property type="match status" value="1"/>
</dbReference>
<comment type="catalytic activity">
    <reaction evidence="9 10">
        <text>a long-chain fatty acyl-CoA + 2 NADPH + 2 H(+) = a long-chain primary fatty alcohol + 2 NADP(+) + CoA</text>
        <dbReference type="Rhea" id="RHEA:52716"/>
        <dbReference type="ChEBI" id="CHEBI:15378"/>
        <dbReference type="ChEBI" id="CHEBI:57287"/>
        <dbReference type="ChEBI" id="CHEBI:57783"/>
        <dbReference type="ChEBI" id="CHEBI:58349"/>
        <dbReference type="ChEBI" id="CHEBI:77396"/>
        <dbReference type="ChEBI" id="CHEBI:83139"/>
        <dbReference type="EC" id="1.2.1.84"/>
    </reaction>
</comment>
<dbReference type="Pfam" id="PF03015">
    <property type="entry name" value="Sterile"/>
    <property type="match status" value="1"/>
</dbReference>
<name>A0A8S9XPM1_APOLU</name>
<dbReference type="PANTHER" id="PTHR11011:SF24">
    <property type="entry name" value="FATTY ACYL-COA REDUCTASE"/>
    <property type="match status" value="1"/>
</dbReference>
<reference evidence="13" key="1">
    <citation type="journal article" date="2021" name="Mol. Ecol. Resour.">
        <title>Apolygus lucorum genome provides insights into omnivorousness and mesophyll feeding.</title>
        <authorList>
            <person name="Liu Y."/>
            <person name="Liu H."/>
            <person name="Wang H."/>
            <person name="Huang T."/>
            <person name="Liu B."/>
            <person name="Yang B."/>
            <person name="Yin L."/>
            <person name="Li B."/>
            <person name="Zhang Y."/>
            <person name="Zhang S."/>
            <person name="Jiang F."/>
            <person name="Zhang X."/>
            <person name="Ren Y."/>
            <person name="Wang B."/>
            <person name="Wang S."/>
            <person name="Lu Y."/>
            <person name="Wu K."/>
            <person name="Fan W."/>
            <person name="Wang G."/>
        </authorList>
    </citation>
    <scope>NUCLEOTIDE SEQUENCE</scope>
    <source>
        <strain evidence="13">12Hb</strain>
    </source>
</reference>
<evidence type="ECO:0000256" key="5">
    <source>
        <dbReference type="ARBA" id="ARBA00022857"/>
    </source>
</evidence>
<keyword evidence="5 10" id="KW-0521">NADP</keyword>
<dbReference type="PANTHER" id="PTHR11011">
    <property type="entry name" value="MALE STERILITY PROTEIN 2-RELATED"/>
    <property type="match status" value="1"/>
</dbReference>
<keyword evidence="8 10" id="KW-0472">Membrane</keyword>
<gene>
    <name evidence="13" type="ORF">GE061_013999</name>
</gene>
<protein>
    <recommendedName>
        <fullName evidence="10">Fatty acyl-CoA reductase</fullName>
        <ecNumber evidence="10">1.2.1.84</ecNumber>
    </recommendedName>
</protein>
<dbReference type="EC" id="1.2.1.84" evidence="10"/>
<keyword evidence="10" id="KW-0560">Oxidoreductase</keyword>
<evidence type="ECO:0000256" key="9">
    <source>
        <dbReference type="ARBA" id="ARBA00052530"/>
    </source>
</evidence>
<organism evidence="13 14">
    <name type="scientific">Apolygus lucorum</name>
    <name type="common">Small green plant bug</name>
    <name type="synonym">Lygocoris lucorum</name>
    <dbReference type="NCBI Taxonomy" id="248454"/>
    <lineage>
        <taxon>Eukaryota</taxon>
        <taxon>Metazoa</taxon>
        <taxon>Ecdysozoa</taxon>
        <taxon>Arthropoda</taxon>
        <taxon>Hexapoda</taxon>
        <taxon>Insecta</taxon>
        <taxon>Pterygota</taxon>
        <taxon>Neoptera</taxon>
        <taxon>Paraneoptera</taxon>
        <taxon>Hemiptera</taxon>
        <taxon>Heteroptera</taxon>
        <taxon>Panheteroptera</taxon>
        <taxon>Cimicomorpha</taxon>
        <taxon>Miridae</taxon>
        <taxon>Mirini</taxon>
        <taxon>Apolygus</taxon>
    </lineage>
</organism>
<keyword evidence="4 10" id="KW-0812">Transmembrane</keyword>
<dbReference type="GO" id="GO:0035336">
    <property type="term" value="P:long-chain fatty-acyl-CoA metabolic process"/>
    <property type="evidence" value="ECO:0007669"/>
    <property type="project" value="TreeGrafter"/>
</dbReference>
<dbReference type="GO" id="GO:0016020">
    <property type="term" value="C:membrane"/>
    <property type="evidence" value="ECO:0007669"/>
    <property type="project" value="UniProtKB-SubCell"/>
</dbReference>
<evidence type="ECO:0000256" key="1">
    <source>
        <dbReference type="ARBA" id="ARBA00004141"/>
    </source>
</evidence>
<dbReference type="GO" id="GO:0080019">
    <property type="term" value="F:alcohol-forming very long-chain fatty acyl-CoA reductase activity"/>
    <property type="evidence" value="ECO:0007669"/>
    <property type="project" value="InterPro"/>
</dbReference>
<evidence type="ECO:0000256" key="7">
    <source>
        <dbReference type="ARBA" id="ARBA00023098"/>
    </source>
</evidence>
<comment type="function">
    <text evidence="10">Catalyzes the reduction of fatty acyl-CoA to fatty alcohols.</text>
</comment>
<dbReference type="InterPro" id="IPR033640">
    <property type="entry name" value="FAR_C"/>
</dbReference>
<dbReference type="AlphaFoldDB" id="A0A8S9XPM1"/>
<evidence type="ECO:0000259" key="12">
    <source>
        <dbReference type="Pfam" id="PF07993"/>
    </source>
</evidence>
<proteinExistence type="inferred from homology"/>
<feature type="domain" description="Fatty acyl-CoA reductase C-terminal" evidence="11">
    <location>
        <begin position="407"/>
        <end position="498"/>
    </location>
</feature>
<feature type="transmembrane region" description="Helical" evidence="10">
    <location>
        <begin position="404"/>
        <end position="421"/>
    </location>
</feature>